<keyword evidence="2 7" id="KW-0819">tRNA processing</keyword>
<keyword evidence="3 7" id="KW-0547">Nucleotide-binding</keyword>
<dbReference type="GO" id="GO:0005525">
    <property type="term" value="F:GTP binding"/>
    <property type="evidence" value="ECO:0007669"/>
    <property type="project" value="UniProtKB-UniRule"/>
</dbReference>
<evidence type="ECO:0000256" key="5">
    <source>
        <dbReference type="ARBA" id="ARBA00022958"/>
    </source>
</evidence>
<dbReference type="InterPro" id="IPR006073">
    <property type="entry name" value="GTP-bd"/>
</dbReference>
<dbReference type="GO" id="GO:0046872">
    <property type="term" value="F:metal ion binding"/>
    <property type="evidence" value="ECO:0007669"/>
    <property type="project" value="UniProtKB-KW"/>
</dbReference>
<keyword evidence="7" id="KW-0479">Metal-binding</keyword>
<dbReference type="RefSeq" id="WP_067551029.1">
    <property type="nucleotide sequence ID" value="NZ_LPXN01000001.1"/>
</dbReference>
<evidence type="ECO:0000259" key="9">
    <source>
        <dbReference type="PROSITE" id="PS51709"/>
    </source>
</evidence>
<dbReference type="AlphaFoldDB" id="A0A154WH81"/>
<feature type="binding site" evidence="7">
    <location>
        <position position="440"/>
    </location>
    <ligand>
        <name>(6S)-5-formyl-5,6,7,8-tetrahydrofolate</name>
        <dbReference type="ChEBI" id="CHEBI:57457"/>
    </ligand>
</feature>
<dbReference type="OrthoDB" id="9805918at2"/>
<dbReference type="InterPro" id="IPR025867">
    <property type="entry name" value="MnmE_helical"/>
</dbReference>
<feature type="binding site" evidence="7">
    <location>
        <position position="227"/>
    </location>
    <ligand>
        <name>K(+)</name>
        <dbReference type="ChEBI" id="CHEBI:29103"/>
    </ligand>
</feature>
<keyword evidence="11" id="KW-1185">Reference proteome</keyword>
<feature type="binding site" evidence="7">
    <location>
        <begin position="227"/>
        <end position="232"/>
    </location>
    <ligand>
        <name>GTP</name>
        <dbReference type="ChEBI" id="CHEBI:37565"/>
    </ligand>
</feature>
<feature type="binding site" evidence="7">
    <location>
        <begin position="246"/>
        <end position="252"/>
    </location>
    <ligand>
        <name>GTP</name>
        <dbReference type="ChEBI" id="CHEBI:37565"/>
    </ligand>
</feature>
<feature type="domain" description="TrmE-type G" evidence="9">
    <location>
        <begin position="217"/>
        <end position="366"/>
    </location>
</feature>
<keyword evidence="6 7" id="KW-0342">GTP-binding</keyword>
<dbReference type="Proteomes" id="UP000076400">
    <property type="component" value="Unassembled WGS sequence"/>
</dbReference>
<organism evidence="10 11">
    <name type="scientific">Oceanibaculum pacificum</name>
    <dbReference type="NCBI Taxonomy" id="580166"/>
    <lineage>
        <taxon>Bacteria</taxon>
        <taxon>Pseudomonadati</taxon>
        <taxon>Pseudomonadota</taxon>
        <taxon>Alphaproteobacteria</taxon>
        <taxon>Rhodospirillales</taxon>
        <taxon>Oceanibaculaceae</taxon>
        <taxon>Oceanibaculum</taxon>
    </lineage>
</organism>
<feature type="binding site" evidence="7">
    <location>
        <position position="121"/>
    </location>
    <ligand>
        <name>(6S)-5-formyl-5,6,7,8-tetrahydrofolate</name>
        <dbReference type="ChEBI" id="CHEBI:57457"/>
    </ligand>
</feature>
<dbReference type="HAMAP" id="MF_00379">
    <property type="entry name" value="GTPase_MnmE"/>
    <property type="match status" value="1"/>
</dbReference>
<comment type="subunit">
    <text evidence="7">Homodimer. Heterotetramer of two MnmE and two MnmG subunits.</text>
</comment>
<evidence type="ECO:0000256" key="6">
    <source>
        <dbReference type="ARBA" id="ARBA00023134"/>
    </source>
</evidence>
<reference evidence="10 11" key="1">
    <citation type="submission" date="2015-12" db="EMBL/GenBank/DDBJ databases">
        <title>Genome sequence of Oceanibaculum pacificum MCCC 1A02656.</title>
        <authorList>
            <person name="Lu L."/>
            <person name="Lai Q."/>
            <person name="Shao Z."/>
            <person name="Qian P."/>
        </authorList>
    </citation>
    <scope>NUCLEOTIDE SEQUENCE [LARGE SCALE GENOMIC DNA]</scope>
    <source>
        <strain evidence="10 11">MCCC 1A02656</strain>
    </source>
</reference>
<dbReference type="InterPro" id="IPR027417">
    <property type="entry name" value="P-loop_NTPase"/>
</dbReference>
<evidence type="ECO:0000256" key="2">
    <source>
        <dbReference type="ARBA" id="ARBA00022694"/>
    </source>
</evidence>
<evidence type="ECO:0000256" key="8">
    <source>
        <dbReference type="RuleBase" id="RU003313"/>
    </source>
</evidence>
<dbReference type="PROSITE" id="PS51709">
    <property type="entry name" value="G_TRME"/>
    <property type="match status" value="1"/>
</dbReference>
<comment type="cofactor">
    <cofactor evidence="7">
        <name>K(+)</name>
        <dbReference type="ChEBI" id="CHEBI:29103"/>
    </cofactor>
    <text evidence="7">Binds 1 potassium ion per subunit.</text>
</comment>
<comment type="caution">
    <text evidence="7">Lacks conserved residue(s) required for the propagation of feature annotation.</text>
</comment>
<keyword evidence="4 7" id="KW-0378">Hydrolase</keyword>
<dbReference type="InterPro" id="IPR004520">
    <property type="entry name" value="GTPase_MnmE"/>
</dbReference>
<dbReference type="InterPro" id="IPR031168">
    <property type="entry name" value="G_TrmE"/>
</dbReference>
<dbReference type="InterPro" id="IPR027368">
    <property type="entry name" value="MnmE_dom2"/>
</dbReference>
<dbReference type="Pfam" id="PF10396">
    <property type="entry name" value="TrmE_N"/>
    <property type="match status" value="1"/>
</dbReference>
<dbReference type="Gene3D" id="1.20.120.430">
    <property type="entry name" value="tRNA modification GTPase MnmE domain 2"/>
    <property type="match status" value="1"/>
</dbReference>
<keyword evidence="7" id="KW-0460">Magnesium</keyword>
<evidence type="ECO:0000256" key="7">
    <source>
        <dbReference type="HAMAP-Rule" id="MF_00379"/>
    </source>
</evidence>
<evidence type="ECO:0000313" key="11">
    <source>
        <dbReference type="Proteomes" id="UP000076400"/>
    </source>
</evidence>
<comment type="subcellular location">
    <subcellularLocation>
        <location evidence="7">Cytoplasm</location>
    </subcellularLocation>
</comment>
<dbReference type="InterPro" id="IPR027266">
    <property type="entry name" value="TrmE/GcvT-like"/>
</dbReference>
<feature type="binding site" evidence="7">
    <location>
        <position position="251"/>
    </location>
    <ligand>
        <name>K(+)</name>
        <dbReference type="ChEBI" id="CHEBI:29103"/>
    </ligand>
</feature>
<dbReference type="SUPFAM" id="SSF116878">
    <property type="entry name" value="TrmE connector domain"/>
    <property type="match status" value="1"/>
</dbReference>
<feature type="binding site" evidence="7">
    <location>
        <position position="246"/>
    </location>
    <ligand>
        <name>K(+)</name>
        <dbReference type="ChEBI" id="CHEBI:29103"/>
    </ligand>
</feature>
<feature type="binding site" evidence="7">
    <location>
        <position position="248"/>
    </location>
    <ligand>
        <name>K(+)</name>
        <dbReference type="ChEBI" id="CHEBI:29103"/>
    </ligand>
</feature>
<dbReference type="SUPFAM" id="SSF52540">
    <property type="entry name" value="P-loop containing nucleoside triphosphate hydrolases"/>
    <property type="match status" value="1"/>
</dbReference>
<evidence type="ECO:0000256" key="1">
    <source>
        <dbReference type="ARBA" id="ARBA00011043"/>
    </source>
</evidence>
<dbReference type="EMBL" id="LPXN01000001">
    <property type="protein sequence ID" value="KZD12835.1"/>
    <property type="molecule type" value="Genomic_DNA"/>
</dbReference>
<dbReference type="GO" id="GO:0002098">
    <property type="term" value="P:tRNA wobble uridine modification"/>
    <property type="evidence" value="ECO:0007669"/>
    <property type="project" value="TreeGrafter"/>
</dbReference>
<dbReference type="InterPro" id="IPR005225">
    <property type="entry name" value="Small_GTP-bd"/>
</dbReference>
<dbReference type="PANTHER" id="PTHR42714">
    <property type="entry name" value="TRNA MODIFICATION GTPASE GTPBP3"/>
    <property type="match status" value="1"/>
</dbReference>
<dbReference type="NCBIfam" id="NF003661">
    <property type="entry name" value="PRK05291.1-3"/>
    <property type="match status" value="1"/>
</dbReference>
<dbReference type="Gene3D" id="3.30.1360.120">
    <property type="entry name" value="Probable tRNA modification gtpase trme, domain 1"/>
    <property type="match status" value="1"/>
</dbReference>
<keyword evidence="7" id="KW-0963">Cytoplasm</keyword>
<dbReference type="InterPro" id="IPR018948">
    <property type="entry name" value="GTP-bd_TrmE_N"/>
</dbReference>
<evidence type="ECO:0000256" key="3">
    <source>
        <dbReference type="ARBA" id="ARBA00022741"/>
    </source>
</evidence>
<dbReference type="CDD" id="cd14858">
    <property type="entry name" value="TrmE_N"/>
    <property type="match status" value="1"/>
</dbReference>
<dbReference type="GO" id="GO:0003924">
    <property type="term" value="F:GTPase activity"/>
    <property type="evidence" value="ECO:0007669"/>
    <property type="project" value="UniProtKB-UniRule"/>
</dbReference>
<gene>
    <name evidence="7" type="primary">mnmE</name>
    <name evidence="7" type="synonym">trmE</name>
    <name evidence="10" type="ORF">AUP43_00385</name>
</gene>
<protein>
    <recommendedName>
        <fullName evidence="7">tRNA modification GTPase MnmE</fullName>
        <ecNumber evidence="7">3.6.-.-</ecNumber>
    </recommendedName>
</protein>
<accession>A0A154WH81</accession>
<dbReference type="STRING" id="580166.AUP43_00385"/>
<dbReference type="EC" id="3.6.-.-" evidence="7"/>
<dbReference type="FunFam" id="3.30.1360.120:FF:000007">
    <property type="entry name" value="tRNA modification GTPase GTPBP3, mitochondrial"/>
    <property type="match status" value="1"/>
</dbReference>
<feature type="binding site" evidence="7">
    <location>
        <position position="231"/>
    </location>
    <ligand>
        <name>Mg(2+)</name>
        <dbReference type="ChEBI" id="CHEBI:18420"/>
    </ligand>
</feature>
<comment type="caution">
    <text evidence="10">The sequence shown here is derived from an EMBL/GenBank/DDBJ whole genome shotgun (WGS) entry which is preliminary data.</text>
</comment>
<evidence type="ECO:0000256" key="4">
    <source>
        <dbReference type="ARBA" id="ARBA00022801"/>
    </source>
</evidence>
<comment type="function">
    <text evidence="7">Exhibits a very high intrinsic GTPase hydrolysis rate. Involved in the addition of a carboxymethylaminomethyl (cmnm) group at the wobble position (U34) of certain tRNAs, forming tRNA-cmnm(5)s(2)U34.</text>
</comment>
<feature type="binding site" evidence="7">
    <location>
        <position position="252"/>
    </location>
    <ligand>
        <name>Mg(2+)</name>
        <dbReference type="ChEBI" id="CHEBI:18420"/>
    </ligand>
</feature>
<dbReference type="Gene3D" id="3.40.50.300">
    <property type="entry name" value="P-loop containing nucleotide triphosphate hydrolases"/>
    <property type="match status" value="1"/>
</dbReference>
<dbReference type="NCBIfam" id="TIGR00450">
    <property type="entry name" value="mnmE_trmE_thdF"/>
    <property type="match status" value="1"/>
</dbReference>
<feature type="binding site" evidence="7">
    <location>
        <position position="81"/>
    </location>
    <ligand>
        <name>(6S)-5-formyl-5,6,7,8-tetrahydrofolate</name>
        <dbReference type="ChEBI" id="CHEBI:57457"/>
    </ligand>
</feature>
<comment type="similarity">
    <text evidence="1 7 8">Belongs to the TRAFAC class TrmE-Era-EngA-EngB-Septin-like GTPase superfamily. TrmE GTPase family.</text>
</comment>
<feature type="binding site" evidence="7">
    <location>
        <position position="22"/>
    </location>
    <ligand>
        <name>(6S)-5-formyl-5,6,7,8-tetrahydrofolate</name>
        <dbReference type="ChEBI" id="CHEBI:57457"/>
    </ligand>
</feature>
<dbReference type="GO" id="GO:0005737">
    <property type="term" value="C:cytoplasm"/>
    <property type="evidence" value="ECO:0007669"/>
    <property type="project" value="UniProtKB-SubCell"/>
</dbReference>
<proteinExistence type="inferred from homology"/>
<evidence type="ECO:0000313" key="10">
    <source>
        <dbReference type="EMBL" id="KZD12835.1"/>
    </source>
</evidence>
<feature type="binding site" evidence="7">
    <location>
        <begin position="271"/>
        <end position="274"/>
    </location>
    <ligand>
        <name>GTP</name>
        <dbReference type="ChEBI" id="CHEBI:37565"/>
    </ligand>
</feature>
<dbReference type="Pfam" id="PF12631">
    <property type="entry name" value="MnmE_helical"/>
    <property type="match status" value="1"/>
</dbReference>
<keyword evidence="5 7" id="KW-0630">Potassium</keyword>
<dbReference type="PANTHER" id="PTHR42714:SF2">
    <property type="entry name" value="TRNA MODIFICATION GTPASE GTPBP3, MITOCHONDRIAL"/>
    <property type="match status" value="1"/>
</dbReference>
<dbReference type="Pfam" id="PF01926">
    <property type="entry name" value="MMR_HSR1"/>
    <property type="match status" value="1"/>
</dbReference>
<dbReference type="NCBIfam" id="TIGR00231">
    <property type="entry name" value="small_GTP"/>
    <property type="match status" value="1"/>
</dbReference>
<sequence length="440" mass="47492">MSGHTIFALASGAGRSGIAVIRISGPLARQALSALTRRELPPPRQASLRLLAMPESGEMLDHALTLWFPAPHSFTGEDVVELHLHGGRAVIAGVIEALSALPDLRLAEPGEFTRRAFLAGKLDLTEVEGLADLIDAETTAQRRQALRQMDGALSGLYEDWRTRLIRCLAHTEAAIDFADEELPADMMLAIQAEVQGLRQEMQAHLADGRRGEMLREGFRIAIIGPPNAGKSSLLNWLAQRDAAIVSEIAGTTRDVIEAHLDLGGYSVLLADTAGLRETVDGIEAEGIRRARNWAAAADLQLLVLDATQPEPVGTVSDAPMIRVLNKVDLKIKGHTCQSFPIDAMSISVRTGEGLDALLQKLTGLVAEKLDMAGTPSLTRERHRAAVTLCVEALDRFLKGRAADLAAEDMRVALRALGRITGQADVEDLLDVIFRDFCLGK</sequence>
<dbReference type="CDD" id="cd04164">
    <property type="entry name" value="trmE"/>
    <property type="match status" value="1"/>
</dbReference>
<name>A0A154WH81_9PROT</name>
<dbReference type="GO" id="GO:0030488">
    <property type="term" value="P:tRNA methylation"/>
    <property type="evidence" value="ECO:0007669"/>
    <property type="project" value="TreeGrafter"/>
</dbReference>